<dbReference type="EMBL" id="UGJB01000004">
    <property type="protein sequence ID" value="STQ13384.1"/>
    <property type="molecule type" value="Genomic_DNA"/>
</dbReference>
<organism evidence="2 3">
    <name type="scientific">Enterobacter cloacae</name>
    <dbReference type="NCBI Taxonomy" id="550"/>
    <lineage>
        <taxon>Bacteria</taxon>
        <taxon>Pseudomonadati</taxon>
        <taxon>Pseudomonadota</taxon>
        <taxon>Gammaproteobacteria</taxon>
        <taxon>Enterobacterales</taxon>
        <taxon>Enterobacteriaceae</taxon>
        <taxon>Enterobacter</taxon>
        <taxon>Enterobacter cloacae complex</taxon>
    </lineage>
</organism>
<name>A0A377M4H1_ENTCL</name>
<dbReference type="Proteomes" id="UP000255106">
    <property type="component" value="Unassembled WGS sequence"/>
</dbReference>
<dbReference type="SUPFAM" id="SSF110849">
    <property type="entry name" value="ParB/Sulfiredoxin"/>
    <property type="match status" value="1"/>
</dbReference>
<dbReference type="Pfam" id="PF02195">
    <property type="entry name" value="ParB_N"/>
    <property type="match status" value="1"/>
</dbReference>
<accession>A0A377M4H1</accession>
<evidence type="ECO:0000259" key="1">
    <source>
        <dbReference type="SMART" id="SM00470"/>
    </source>
</evidence>
<protein>
    <submittedName>
        <fullName evidence="2">ParB domain-containing protein nuclease</fullName>
    </submittedName>
</protein>
<gene>
    <name evidence="2" type="ORF">NCTC10005_06206</name>
</gene>
<evidence type="ECO:0000313" key="3">
    <source>
        <dbReference type="Proteomes" id="UP000255106"/>
    </source>
</evidence>
<dbReference type="GO" id="GO:0071453">
    <property type="term" value="P:cellular response to oxygen levels"/>
    <property type="evidence" value="ECO:0007669"/>
    <property type="project" value="TreeGrafter"/>
</dbReference>
<dbReference type="InterPro" id="IPR036086">
    <property type="entry name" value="ParB/Sulfiredoxin_sf"/>
</dbReference>
<dbReference type="AlphaFoldDB" id="A0A377M4H1"/>
<dbReference type="PANTHER" id="PTHR30083:SF1">
    <property type="entry name" value="TRANSCRIPTIONAL REGULATOR"/>
    <property type="match status" value="1"/>
</dbReference>
<dbReference type="InterPro" id="IPR003115">
    <property type="entry name" value="ParB_N"/>
</dbReference>
<sequence>MQQQLINEMKNYLQSLPEDKRIEAINAFRQAIHENSPFREQPVDCVLWIKQDEITANDYNPNNVAPPEKRLLCKSLEMDGFTQPIVVTESEARHYEIVDGFHRHEIGSNRAVLKRQLKGYLPVTCLRKERQKKFDRIAATIRHNRRAAAIKSMRCPISSASWCSLAGTTRESVRNWEWIATRYCASSKSTACWNSLQTAVTQKPGRSNNQSALRRSAAASSVDSCFAKQRRISLCGKGSAQKTDNGIAATPTSLVSHWQKLTSSRSEMAL</sequence>
<feature type="domain" description="ParB-like N-terminal" evidence="1">
    <location>
        <begin position="47"/>
        <end position="145"/>
    </location>
</feature>
<dbReference type="SMART" id="SM00470">
    <property type="entry name" value="ParB"/>
    <property type="match status" value="1"/>
</dbReference>
<reference evidence="2 3" key="1">
    <citation type="submission" date="2018-06" db="EMBL/GenBank/DDBJ databases">
        <authorList>
            <consortium name="Pathogen Informatics"/>
            <person name="Doyle S."/>
        </authorList>
    </citation>
    <scope>NUCLEOTIDE SEQUENCE [LARGE SCALE GENOMIC DNA]</scope>
    <source>
        <strain evidence="2 3">NCTC10005</strain>
    </source>
</reference>
<evidence type="ECO:0000313" key="2">
    <source>
        <dbReference type="EMBL" id="STQ13384.1"/>
    </source>
</evidence>
<dbReference type="CDD" id="cd16397">
    <property type="entry name" value="IbrB_like"/>
    <property type="match status" value="1"/>
</dbReference>
<dbReference type="Gene3D" id="3.90.1530.10">
    <property type="entry name" value="Conserved hypothetical protein from pyrococcus furiosus pfu- 392566-001, ParB domain"/>
    <property type="match status" value="1"/>
</dbReference>
<proteinExistence type="predicted"/>
<dbReference type="PANTHER" id="PTHR30083">
    <property type="entry name" value="TRANSCRIPTIONAL REGULATOR-RELATED"/>
    <property type="match status" value="1"/>
</dbReference>